<accession>A0A2W5ZLE0</accession>
<gene>
    <name evidence="4" type="ORF">DLM65_01315</name>
    <name evidence="3" type="ORF">JF886_16140</name>
</gene>
<reference evidence="4" key="2">
    <citation type="submission" date="2018-05" db="EMBL/GenBank/DDBJ databases">
        <authorList>
            <person name="Ferrari B."/>
        </authorList>
    </citation>
    <scope>NUCLEOTIDE SEQUENCE</scope>
    <source>
        <strain evidence="4">RRmetagenome_bin12</strain>
    </source>
</reference>
<evidence type="ECO:0000313" key="3">
    <source>
        <dbReference type="EMBL" id="MBJ7596360.1"/>
    </source>
</evidence>
<evidence type="ECO:0000313" key="4">
    <source>
        <dbReference type="EMBL" id="PZR83666.1"/>
    </source>
</evidence>
<evidence type="ECO:0000256" key="1">
    <source>
        <dbReference type="SAM" id="MobiDB-lite"/>
    </source>
</evidence>
<name>A0A2W5ZLE0_9BACT</name>
<dbReference type="AlphaFoldDB" id="A0A2W5ZLE0"/>
<keyword evidence="2" id="KW-1133">Transmembrane helix</keyword>
<reference evidence="4 5" key="1">
    <citation type="journal article" date="2017" name="Nature">
        <title>Atmospheric trace gases support primary production in Antarctic desert surface soil.</title>
        <authorList>
            <person name="Ji M."/>
            <person name="Greening C."/>
            <person name="Vanwonterghem I."/>
            <person name="Carere C.R."/>
            <person name="Bay S.K."/>
            <person name="Steen J.A."/>
            <person name="Montgomery K."/>
            <person name="Lines T."/>
            <person name="Beardall J."/>
            <person name="van Dorst J."/>
            <person name="Snape I."/>
            <person name="Stott M.B."/>
            <person name="Hugenholtz P."/>
            <person name="Ferrari B.C."/>
        </authorList>
    </citation>
    <scope>NUCLEOTIDE SEQUENCE [LARGE SCALE GENOMIC DNA]</scope>
    <source>
        <strain evidence="4">RRmetagenome_bin12</strain>
    </source>
</reference>
<dbReference type="RefSeq" id="WP_337314336.1">
    <property type="nucleotide sequence ID" value="NZ_JAEKNS010000158.1"/>
</dbReference>
<feature type="compositionally biased region" description="Pro residues" evidence="1">
    <location>
        <begin position="1"/>
        <end position="41"/>
    </location>
</feature>
<dbReference type="Proteomes" id="UP000606991">
    <property type="component" value="Unassembled WGS sequence"/>
</dbReference>
<keyword evidence="2" id="KW-0812">Transmembrane</keyword>
<dbReference type="EMBL" id="QHBU01000028">
    <property type="protein sequence ID" value="PZR83666.1"/>
    <property type="molecule type" value="Genomic_DNA"/>
</dbReference>
<dbReference type="EMBL" id="JAEKNS010000158">
    <property type="protein sequence ID" value="MBJ7596360.1"/>
    <property type="molecule type" value="Genomic_DNA"/>
</dbReference>
<keyword evidence="2" id="KW-0472">Membrane</keyword>
<proteinExistence type="predicted"/>
<protein>
    <submittedName>
        <fullName evidence="4">Uncharacterized protein</fullName>
    </submittedName>
</protein>
<dbReference type="Proteomes" id="UP000248724">
    <property type="component" value="Unassembled WGS sequence"/>
</dbReference>
<comment type="caution">
    <text evidence="4">The sequence shown here is derived from an EMBL/GenBank/DDBJ whole genome shotgun (WGS) entry which is preliminary data.</text>
</comment>
<evidence type="ECO:0000313" key="5">
    <source>
        <dbReference type="Proteomes" id="UP000248724"/>
    </source>
</evidence>
<evidence type="ECO:0000256" key="2">
    <source>
        <dbReference type="SAM" id="Phobius"/>
    </source>
</evidence>
<reference evidence="3 6" key="3">
    <citation type="submission" date="2020-10" db="EMBL/GenBank/DDBJ databases">
        <title>Ca. Dormibacterota MAGs.</title>
        <authorList>
            <person name="Montgomery K."/>
        </authorList>
    </citation>
    <scope>NUCLEOTIDE SEQUENCE [LARGE SCALE GENOMIC DNA]</scope>
    <source>
        <strain evidence="3">SC8812_S17_18</strain>
    </source>
</reference>
<feature type="region of interest" description="Disordered" evidence="1">
    <location>
        <begin position="1"/>
        <end position="42"/>
    </location>
</feature>
<accession>A0A934N0Y0</accession>
<sequence length="153" mass="15114">MTGPLTAPPAGPDPPGEPPPPPPQALPPLPAGYGTAPPPAGRPSRLSRRLLIALGVIVALLVVAGIGAAVARSHTSGSHSIVSSSSTDGTFHAGDCVSLSTTRVTQADCGRAHDAQVIQVVHGADSCPAGTGEFSVTDGTGNLCLDKSNNSKG</sequence>
<evidence type="ECO:0000313" key="6">
    <source>
        <dbReference type="Proteomes" id="UP000606991"/>
    </source>
</evidence>
<organism evidence="4 5">
    <name type="scientific">Candidatus Aeolococcus gillhamiae</name>
    <dbReference type="NCBI Taxonomy" id="3127015"/>
    <lineage>
        <taxon>Bacteria</taxon>
        <taxon>Bacillati</taxon>
        <taxon>Candidatus Dormiibacterota</taxon>
        <taxon>Candidatus Dormibacteria</taxon>
        <taxon>Candidatus Aeolococcales</taxon>
        <taxon>Candidatus Aeolococcaceae</taxon>
        <taxon>Candidatus Aeolococcus</taxon>
    </lineage>
</organism>
<feature type="transmembrane region" description="Helical" evidence="2">
    <location>
        <begin position="50"/>
        <end position="71"/>
    </location>
</feature>